<evidence type="ECO:0000313" key="1">
    <source>
        <dbReference type="EMBL" id="QDH20567.1"/>
    </source>
</evidence>
<dbReference type="KEGG" id="saca:FFV09_06630"/>
<sequence>MFVLNEYSLPRQLDIVFKELGEELSQLESGTVFVQIRNNVVGKFGIRHTPLAGRDGHVEAPGRGLNEQQVRAFRNMAIESLNYKKSWTHGEIHYDFAIRKAEVVVDAQFESNYNMASSLIRYPKHTSKESRSELS</sequence>
<evidence type="ECO:0000313" key="2">
    <source>
        <dbReference type="Proteomes" id="UP000316968"/>
    </source>
</evidence>
<dbReference type="OrthoDB" id="2649617at2"/>
<gene>
    <name evidence="1" type="ORF">FFV09_06630</name>
</gene>
<proteinExistence type="predicted"/>
<dbReference type="GO" id="GO:0008168">
    <property type="term" value="F:methyltransferase activity"/>
    <property type="evidence" value="ECO:0007669"/>
    <property type="project" value="UniProtKB-KW"/>
</dbReference>
<dbReference type="GO" id="GO:0032259">
    <property type="term" value="P:methylation"/>
    <property type="evidence" value="ECO:0007669"/>
    <property type="project" value="UniProtKB-KW"/>
</dbReference>
<protein>
    <submittedName>
        <fullName evidence="1">O-methyltransferase</fullName>
    </submittedName>
</protein>
<name>A0A4Y6UWB1_SACBS</name>
<accession>A0A4Y6UWB1</accession>
<organism evidence="1 2">
    <name type="scientific">Saccharibacillus brassicae</name>
    <dbReference type="NCBI Taxonomy" id="2583377"/>
    <lineage>
        <taxon>Bacteria</taxon>
        <taxon>Bacillati</taxon>
        <taxon>Bacillota</taxon>
        <taxon>Bacilli</taxon>
        <taxon>Bacillales</taxon>
        <taxon>Paenibacillaceae</taxon>
        <taxon>Saccharibacillus</taxon>
    </lineage>
</organism>
<dbReference type="AlphaFoldDB" id="A0A4Y6UWB1"/>
<dbReference type="RefSeq" id="WP_141447130.1">
    <property type="nucleotide sequence ID" value="NZ_CP041217.1"/>
</dbReference>
<keyword evidence="1" id="KW-0489">Methyltransferase</keyword>
<dbReference type="Proteomes" id="UP000316968">
    <property type="component" value="Chromosome"/>
</dbReference>
<reference evidence="1 2" key="1">
    <citation type="submission" date="2019-06" db="EMBL/GenBank/DDBJ databases">
        <title>Saccharibacillus brassicae sp. nov., an endophytic bacterium isolated from Chinese cabbage seeds (Brassica pekinensis).</title>
        <authorList>
            <person name="Jiang L."/>
            <person name="Lee J."/>
            <person name="Kim S.W."/>
        </authorList>
    </citation>
    <scope>NUCLEOTIDE SEQUENCE [LARGE SCALE GENOMIC DNA]</scope>
    <source>
        <strain evidence="2">KCTC 43072 / ATSA2</strain>
    </source>
</reference>
<keyword evidence="1" id="KW-0808">Transferase</keyword>
<dbReference type="EMBL" id="CP041217">
    <property type="protein sequence ID" value="QDH20567.1"/>
    <property type="molecule type" value="Genomic_DNA"/>
</dbReference>
<keyword evidence="2" id="KW-1185">Reference proteome</keyword>